<evidence type="ECO:0000256" key="1">
    <source>
        <dbReference type="ARBA" id="ARBA00009003"/>
    </source>
</evidence>
<dbReference type="Gene3D" id="3.90.550.20">
    <property type="match status" value="1"/>
</dbReference>
<dbReference type="InterPro" id="IPR029044">
    <property type="entry name" value="Nucleotide-diphossugar_trans"/>
</dbReference>
<dbReference type="GO" id="GO:0000009">
    <property type="term" value="F:alpha-1,6-mannosyltransferase activity"/>
    <property type="evidence" value="ECO:0007669"/>
    <property type="project" value="InterPro"/>
</dbReference>
<protein>
    <submittedName>
        <fullName evidence="2">Initiation-specific alpha-1,6-mannosyltransferase</fullName>
    </submittedName>
</protein>
<comment type="similarity">
    <text evidence="1">Belongs to the glycosyltransferase 32 family.</text>
</comment>
<proteinExistence type="inferred from homology"/>
<dbReference type="OrthoDB" id="409543at2759"/>
<accession>A0A194WDP8</accession>
<dbReference type="GO" id="GO:0006487">
    <property type="term" value="P:protein N-linked glycosylation"/>
    <property type="evidence" value="ECO:0007669"/>
    <property type="project" value="TreeGrafter"/>
</dbReference>
<gene>
    <name evidence="2" type="ORF">VM1G_10164</name>
</gene>
<dbReference type="Proteomes" id="UP000078559">
    <property type="component" value="Chromosome 13"/>
</dbReference>
<dbReference type="EMBL" id="CM003110">
    <property type="protein sequence ID" value="KUI74472.1"/>
    <property type="molecule type" value="Genomic_DNA"/>
</dbReference>
<evidence type="ECO:0000313" key="3">
    <source>
        <dbReference type="Proteomes" id="UP000078559"/>
    </source>
</evidence>
<keyword evidence="3" id="KW-1185">Reference proteome</keyword>
<organism evidence="2 3">
    <name type="scientific">Cytospora mali</name>
    <name type="common">Apple Valsa canker fungus</name>
    <name type="synonym">Valsa mali</name>
    <dbReference type="NCBI Taxonomy" id="578113"/>
    <lineage>
        <taxon>Eukaryota</taxon>
        <taxon>Fungi</taxon>
        <taxon>Dikarya</taxon>
        <taxon>Ascomycota</taxon>
        <taxon>Pezizomycotina</taxon>
        <taxon>Sordariomycetes</taxon>
        <taxon>Sordariomycetidae</taxon>
        <taxon>Diaporthales</taxon>
        <taxon>Cytosporaceae</taxon>
        <taxon>Cytospora</taxon>
    </lineage>
</organism>
<dbReference type="PANTHER" id="PTHR31834:SF8">
    <property type="entry name" value="TRANSFERASE, PUTATIVE (AFU_ORTHOLOGUE AFUA_6G14040)-RELATED"/>
    <property type="match status" value="1"/>
</dbReference>
<dbReference type="InterPro" id="IPR007577">
    <property type="entry name" value="GlycoTrfase_DXD_sugar-bd_CS"/>
</dbReference>
<name>A0A194WDP8_CYTMA</name>
<reference evidence="2" key="1">
    <citation type="submission" date="2014-12" db="EMBL/GenBank/DDBJ databases">
        <title>Genome Sequence of Valsa Canker Pathogens Uncovers a Specific Adaption of Colonization on Woody Bark.</title>
        <authorList>
            <person name="Yin Z."/>
            <person name="Liu H."/>
            <person name="Gao X."/>
            <person name="Li Z."/>
            <person name="Song N."/>
            <person name="Ke X."/>
            <person name="Dai Q."/>
            <person name="Wu Y."/>
            <person name="Sun Y."/>
            <person name="Xu J.-R."/>
            <person name="Kang Z.K."/>
            <person name="Wang L."/>
            <person name="Huang L."/>
        </authorList>
    </citation>
    <scope>NUCLEOTIDE SEQUENCE [LARGE SCALE GENOMIC DNA]</scope>
    <source>
        <strain evidence="2">03-8</strain>
    </source>
</reference>
<dbReference type="AlphaFoldDB" id="A0A194WDP8"/>
<sequence length="313" mass="35374">MLYPSSRLRAIKYSNKSAFGVVVVVTLLLYTLWSLVDGRSDEIALQWQAEIPRKIWYKLGPRGLSTEAKEWADGCLAKNPGYTAEYMVDENIDDWIKESFSHRPDVVESYLNLTVPILKADFLRYLLLYHEGGLWFDLDVECGEVPIDDWIPPHLKAQTNLVIGWEFDAGLSNDLSHQIASWTIMARRGSPHLKMVINDLVRSIHEEANEHSVPASGLALYMLPDVVDFSGPARLTRSVFKSLEQTLGRNVDRRDVQGILEPKLLGDVLFMPGWAFAATQGNYPDEVQDRIGPRLVIHHYAGSWKNAQGGEEP</sequence>
<dbReference type="PANTHER" id="PTHR31834">
    <property type="entry name" value="INITIATION-SPECIFIC ALPHA-1,6-MANNOSYLTRANSFERASE"/>
    <property type="match status" value="1"/>
</dbReference>
<dbReference type="InterPro" id="IPR039367">
    <property type="entry name" value="Och1-like"/>
</dbReference>
<dbReference type="Pfam" id="PF04488">
    <property type="entry name" value="Gly_transf_sug"/>
    <property type="match status" value="1"/>
</dbReference>
<dbReference type="SUPFAM" id="SSF53448">
    <property type="entry name" value="Nucleotide-diphospho-sugar transferases"/>
    <property type="match status" value="1"/>
</dbReference>
<evidence type="ECO:0000313" key="2">
    <source>
        <dbReference type="EMBL" id="KUI74472.1"/>
    </source>
</evidence>
<dbReference type="GO" id="GO:0000136">
    <property type="term" value="C:mannan polymerase complex"/>
    <property type="evidence" value="ECO:0007669"/>
    <property type="project" value="TreeGrafter"/>
</dbReference>